<dbReference type="PROSITE" id="PS01142">
    <property type="entry name" value="T2SP_N"/>
    <property type="match status" value="1"/>
</dbReference>
<dbReference type="AlphaFoldDB" id="A0A3B0YCY3"/>
<dbReference type="InterPro" id="IPR000645">
    <property type="entry name" value="T2SS_GspN_CS"/>
</dbReference>
<dbReference type="EMBL" id="UOFN01000098">
    <property type="protein sequence ID" value="VAW78705.1"/>
    <property type="molecule type" value="Genomic_DNA"/>
</dbReference>
<name>A0A3B0YCY3_9ZZZZ</name>
<reference evidence="1" key="1">
    <citation type="submission" date="2018-06" db="EMBL/GenBank/DDBJ databases">
        <authorList>
            <person name="Zhirakovskaya E."/>
        </authorList>
    </citation>
    <scope>NUCLEOTIDE SEQUENCE</scope>
</reference>
<feature type="non-terminal residue" evidence="1">
    <location>
        <position position="68"/>
    </location>
</feature>
<protein>
    <recommendedName>
        <fullName evidence="2">General secretion pathway protein N</fullName>
    </recommendedName>
</protein>
<dbReference type="GO" id="GO:0015628">
    <property type="term" value="P:protein secretion by the type II secretion system"/>
    <property type="evidence" value="ECO:0007669"/>
    <property type="project" value="InterPro"/>
</dbReference>
<evidence type="ECO:0000313" key="1">
    <source>
        <dbReference type="EMBL" id="VAW78705.1"/>
    </source>
</evidence>
<organism evidence="1">
    <name type="scientific">hydrothermal vent metagenome</name>
    <dbReference type="NCBI Taxonomy" id="652676"/>
    <lineage>
        <taxon>unclassified sequences</taxon>
        <taxon>metagenomes</taxon>
        <taxon>ecological metagenomes</taxon>
    </lineage>
</organism>
<proteinExistence type="predicted"/>
<evidence type="ECO:0008006" key="2">
    <source>
        <dbReference type="Google" id="ProtNLM"/>
    </source>
</evidence>
<dbReference type="GO" id="GO:0015627">
    <property type="term" value="C:type II protein secretion system complex"/>
    <property type="evidence" value="ECO:0007669"/>
    <property type="project" value="InterPro"/>
</dbReference>
<accession>A0A3B0YCY3</accession>
<gene>
    <name evidence="1" type="ORF">MNBD_GAMMA15-2318</name>
</gene>
<sequence length="68" mass="7295">MTVRSTIVAGVVAWLVFLVATLPADRALALAPSMPGVALGPVQGTLWRGQVNRVVVEGVRLESVHWKF</sequence>